<dbReference type="Gene3D" id="3.40.50.2300">
    <property type="match status" value="1"/>
</dbReference>
<feature type="modified residue" description="4-aspartylphosphate" evidence="5 7">
    <location>
        <position position="56"/>
    </location>
</feature>
<dbReference type="PANTHER" id="PTHR42872:SF6">
    <property type="entry name" value="PROTEIN-GLUTAMATE METHYLESTERASE_PROTEIN-GLUTAMINE GLUTAMINASE"/>
    <property type="match status" value="1"/>
</dbReference>
<dbReference type="Pfam" id="PF00072">
    <property type="entry name" value="Response_reg"/>
    <property type="match status" value="1"/>
</dbReference>
<proteinExistence type="inferred from homology"/>
<dbReference type="InterPro" id="IPR011006">
    <property type="entry name" value="CheY-like_superfamily"/>
</dbReference>
<feature type="active site" evidence="5 6">
    <location>
        <position position="191"/>
    </location>
</feature>
<gene>
    <name evidence="5" type="primary">cheB</name>
    <name evidence="10" type="ORF">HL667_28600</name>
</gene>
<evidence type="ECO:0000259" key="9">
    <source>
        <dbReference type="PROSITE" id="PS50122"/>
    </source>
</evidence>
<accession>A0ABX2CLI7</accession>
<comment type="subcellular location">
    <subcellularLocation>
        <location evidence="5">Cytoplasm</location>
    </subcellularLocation>
</comment>
<keyword evidence="1 5" id="KW-0963">Cytoplasm</keyword>
<dbReference type="InterPro" id="IPR000673">
    <property type="entry name" value="Sig_transdc_resp-reg_Me-estase"/>
</dbReference>
<comment type="caution">
    <text evidence="10">The sequence shown here is derived from an EMBL/GenBank/DDBJ whole genome shotgun (WGS) entry which is preliminary data.</text>
</comment>
<evidence type="ECO:0000259" key="8">
    <source>
        <dbReference type="PROSITE" id="PS50110"/>
    </source>
</evidence>
<dbReference type="PANTHER" id="PTHR42872">
    <property type="entry name" value="PROTEIN-GLUTAMATE METHYLESTERASE/PROTEIN-GLUTAMINE GLUTAMINASE"/>
    <property type="match status" value="1"/>
</dbReference>
<keyword evidence="2 5" id="KW-0145">Chemotaxis</keyword>
<dbReference type="InterPro" id="IPR001789">
    <property type="entry name" value="Sig_transdc_resp-reg_receiver"/>
</dbReference>
<comment type="domain">
    <text evidence="5">Contains a C-terminal catalytic domain, and an N-terminal region which modulates catalytic activity.</text>
</comment>
<dbReference type="Proteomes" id="UP000886476">
    <property type="component" value="Unassembled WGS sequence"/>
</dbReference>
<evidence type="ECO:0000256" key="4">
    <source>
        <dbReference type="ARBA" id="ARBA00048267"/>
    </source>
</evidence>
<evidence type="ECO:0000256" key="2">
    <source>
        <dbReference type="ARBA" id="ARBA00022500"/>
    </source>
</evidence>
<feature type="active site" evidence="5 6">
    <location>
        <position position="165"/>
    </location>
</feature>
<comment type="function">
    <text evidence="5">Involved in chemotaxis. Part of a chemotaxis signal transduction system that modulates chemotaxis in response to various stimuli. Catalyzes the demethylation of specific methylglutamate residues introduced into the chemoreceptors (methyl-accepting chemotaxis proteins or MCP) by CheR. Also mediates the irreversible deamidation of specific glutamine residues to glutamic acid.</text>
</comment>
<dbReference type="PIRSF" id="PIRSF000876">
    <property type="entry name" value="RR_chemtxs_CheB"/>
    <property type="match status" value="1"/>
</dbReference>
<dbReference type="PROSITE" id="PS50122">
    <property type="entry name" value="CHEB"/>
    <property type="match status" value="1"/>
</dbReference>
<dbReference type="EMBL" id="JABFDN010000014">
    <property type="protein sequence ID" value="NPU68993.1"/>
    <property type="molecule type" value="Genomic_DNA"/>
</dbReference>
<dbReference type="EC" id="3.5.1.44" evidence="5"/>
<keyword evidence="5 7" id="KW-0597">Phosphoprotein</keyword>
<keyword evidence="3 5" id="KW-0378">Hydrolase</keyword>
<dbReference type="NCBIfam" id="NF001965">
    <property type="entry name" value="PRK00742.1"/>
    <property type="match status" value="1"/>
</dbReference>
<comment type="similarity">
    <text evidence="5">Belongs to the CheB family.</text>
</comment>
<evidence type="ECO:0000313" key="11">
    <source>
        <dbReference type="Proteomes" id="UP000886476"/>
    </source>
</evidence>
<evidence type="ECO:0000256" key="5">
    <source>
        <dbReference type="HAMAP-Rule" id="MF_00099"/>
    </source>
</evidence>
<protein>
    <recommendedName>
        <fullName evidence="5">Protein-glutamate methylesterase/protein-glutamine glutaminase</fullName>
        <ecNumber evidence="5">3.1.1.61</ecNumber>
        <ecNumber evidence="5">3.5.1.44</ecNumber>
    </recommendedName>
</protein>
<name>A0ABX2CLI7_9BRAD</name>
<dbReference type="RefSeq" id="WP_172114062.1">
    <property type="nucleotide sequence ID" value="NZ_JABFDN010000014.1"/>
</dbReference>
<feature type="active site" evidence="5 6">
    <location>
        <position position="287"/>
    </location>
</feature>
<dbReference type="SMART" id="SM00448">
    <property type="entry name" value="REC"/>
    <property type="match status" value="1"/>
</dbReference>
<dbReference type="PROSITE" id="PS50110">
    <property type="entry name" value="RESPONSE_REGULATORY"/>
    <property type="match status" value="1"/>
</dbReference>
<evidence type="ECO:0000256" key="3">
    <source>
        <dbReference type="ARBA" id="ARBA00022801"/>
    </source>
</evidence>
<dbReference type="CDD" id="cd17541">
    <property type="entry name" value="REC_CheB-like"/>
    <property type="match status" value="1"/>
</dbReference>
<evidence type="ECO:0000256" key="1">
    <source>
        <dbReference type="ARBA" id="ARBA00022490"/>
    </source>
</evidence>
<feature type="domain" description="Response regulatory" evidence="8">
    <location>
        <begin position="5"/>
        <end position="122"/>
    </location>
</feature>
<comment type="PTM">
    <text evidence="5">Phosphorylated by CheA. Phosphorylation of the N-terminal regulatory domain activates the methylesterase activity.</text>
</comment>
<dbReference type="Pfam" id="PF01339">
    <property type="entry name" value="CheB_methylest"/>
    <property type="match status" value="1"/>
</dbReference>
<feature type="domain" description="CheB-type methylesterase" evidence="9">
    <location>
        <begin position="153"/>
        <end position="345"/>
    </location>
</feature>
<comment type="catalytic activity">
    <reaction evidence="5">
        <text>L-glutaminyl-[protein] + H2O = L-glutamyl-[protein] + NH4(+)</text>
        <dbReference type="Rhea" id="RHEA:16441"/>
        <dbReference type="Rhea" id="RHEA-COMP:10207"/>
        <dbReference type="Rhea" id="RHEA-COMP:10208"/>
        <dbReference type="ChEBI" id="CHEBI:15377"/>
        <dbReference type="ChEBI" id="CHEBI:28938"/>
        <dbReference type="ChEBI" id="CHEBI:29973"/>
        <dbReference type="ChEBI" id="CHEBI:30011"/>
        <dbReference type="EC" id="3.5.1.44"/>
    </reaction>
</comment>
<dbReference type="InterPro" id="IPR035909">
    <property type="entry name" value="CheB_C"/>
</dbReference>
<dbReference type="InterPro" id="IPR008248">
    <property type="entry name" value="CheB-like"/>
</dbReference>
<reference evidence="10" key="1">
    <citation type="submission" date="2020-05" db="EMBL/GenBank/DDBJ databases">
        <title>Nod-independent and nitrogen-fixing Bradyrhizobium aeschynomene sp. nov. isolated from nodules of Aeschynomene indica.</title>
        <authorList>
            <person name="Zhang Z."/>
        </authorList>
    </citation>
    <scope>NUCLEOTIDE SEQUENCE</scope>
    <source>
        <strain evidence="10">83012</strain>
    </source>
</reference>
<dbReference type="EC" id="3.1.1.61" evidence="5"/>
<dbReference type="SUPFAM" id="SSF52738">
    <property type="entry name" value="Methylesterase CheB, C-terminal domain"/>
    <property type="match status" value="1"/>
</dbReference>
<sequence length="352" mass="36863">MSPIRVLIVDDSAFVRQVLTEIMSSDPDIEVIGAAPNPIVARDMIKTLNPDVLTLDIEMPRMDGLAFLDKIMSLRPMPVLMISSLTQKGADTAVRALEMGAFDCVAKPVVGLVEGLPALRSEIVGKVKAAAAAKIRPRAGEPVRPAHRPGVSYNSSEKIIAIGASTGGVEALQQLLTALPSDAPAAVITQHMPATFTASFASRLNQLCAVTVKQAESGERVLPGHAYIAPGGFHLELARNGANYVCRVHDEPAVSGHRPSVDVLFRSVAHAAAANAIGVILTGMGRDGAVGLLEMRSAGAPTIGQDEASCVVYGMPKAARDCGAVEIELPLGKIADHVLKRCEALAARGVRV</sequence>
<evidence type="ECO:0000256" key="6">
    <source>
        <dbReference type="PROSITE-ProRule" id="PRU00050"/>
    </source>
</evidence>
<organism evidence="10 11">
    <name type="scientific">Bradyrhizobium aeschynomenes</name>
    <dbReference type="NCBI Taxonomy" id="2734909"/>
    <lineage>
        <taxon>Bacteria</taxon>
        <taxon>Pseudomonadati</taxon>
        <taxon>Pseudomonadota</taxon>
        <taxon>Alphaproteobacteria</taxon>
        <taxon>Hyphomicrobiales</taxon>
        <taxon>Nitrobacteraceae</taxon>
        <taxon>Bradyrhizobium</taxon>
    </lineage>
</organism>
<evidence type="ECO:0000313" key="10">
    <source>
        <dbReference type="EMBL" id="NPU68993.1"/>
    </source>
</evidence>
<dbReference type="CDD" id="cd16432">
    <property type="entry name" value="CheB_Rec"/>
    <property type="match status" value="1"/>
</dbReference>
<dbReference type="SUPFAM" id="SSF52172">
    <property type="entry name" value="CheY-like"/>
    <property type="match status" value="1"/>
</dbReference>
<dbReference type="HAMAP" id="MF_00099">
    <property type="entry name" value="CheB_chemtxs"/>
    <property type="match status" value="1"/>
</dbReference>
<keyword evidence="11" id="KW-1185">Reference proteome</keyword>
<comment type="catalytic activity">
    <reaction evidence="4 5">
        <text>[protein]-L-glutamate 5-O-methyl ester + H2O = L-glutamyl-[protein] + methanol + H(+)</text>
        <dbReference type="Rhea" id="RHEA:23236"/>
        <dbReference type="Rhea" id="RHEA-COMP:10208"/>
        <dbReference type="Rhea" id="RHEA-COMP:10311"/>
        <dbReference type="ChEBI" id="CHEBI:15377"/>
        <dbReference type="ChEBI" id="CHEBI:15378"/>
        <dbReference type="ChEBI" id="CHEBI:17790"/>
        <dbReference type="ChEBI" id="CHEBI:29973"/>
        <dbReference type="ChEBI" id="CHEBI:82795"/>
        <dbReference type="EC" id="3.1.1.61"/>
    </reaction>
</comment>
<dbReference type="Gene3D" id="3.40.50.180">
    <property type="entry name" value="Methylesterase CheB, C-terminal domain"/>
    <property type="match status" value="1"/>
</dbReference>
<evidence type="ECO:0000256" key="7">
    <source>
        <dbReference type="PROSITE-ProRule" id="PRU00169"/>
    </source>
</evidence>
<dbReference type="NCBIfam" id="NF009206">
    <property type="entry name" value="PRK12555.1"/>
    <property type="match status" value="1"/>
</dbReference>